<evidence type="ECO:0000313" key="2">
    <source>
        <dbReference type="Proteomes" id="UP001243375"/>
    </source>
</evidence>
<comment type="caution">
    <text evidence="1">The sequence shown here is derived from an EMBL/GenBank/DDBJ whole genome shotgun (WGS) entry which is preliminary data.</text>
</comment>
<organism evidence="1 2">
    <name type="scientific">Naganishia vaughanmartiniae</name>
    <dbReference type="NCBI Taxonomy" id="1424756"/>
    <lineage>
        <taxon>Eukaryota</taxon>
        <taxon>Fungi</taxon>
        <taxon>Dikarya</taxon>
        <taxon>Basidiomycota</taxon>
        <taxon>Agaricomycotina</taxon>
        <taxon>Tremellomycetes</taxon>
        <taxon>Filobasidiales</taxon>
        <taxon>Filobasidiaceae</taxon>
        <taxon>Naganishia</taxon>
    </lineage>
</organism>
<evidence type="ECO:0000313" key="1">
    <source>
        <dbReference type="EMBL" id="KAJ9116391.1"/>
    </source>
</evidence>
<name>A0ACC2WYE4_9TREE</name>
<protein>
    <submittedName>
        <fullName evidence="1">Uncharacterized protein</fullName>
    </submittedName>
</protein>
<accession>A0ACC2WYE4</accession>
<dbReference type="Proteomes" id="UP001243375">
    <property type="component" value="Unassembled WGS sequence"/>
</dbReference>
<gene>
    <name evidence="1" type="ORF">QFC22_004832</name>
</gene>
<dbReference type="EMBL" id="JASBWU010000014">
    <property type="protein sequence ID" value="KAJ9116391.1"/>
    <property type="molecule type" value="Genomic_DNA"/>
</dbReference>
<proteinExistence type="predicted"/>
<sequence length="545" mass="55446">MTKLPSSTTALFAVFAVLASSVNALQYYIGNPAQCQPLNLTWSDAKGALHLLIVPTAETSQGFIQNITLPTDATSPYTFTNFTQPAGMAFMAVMWDDEGYAGTGVTDILSEPGSILPDFFFYTSTENPGQCSNVDITWQPTYTPPTYIVGMIPGGDIWDIHSVTTSGVTSYTWRVDVKEGTRMLLTMPDAGPIGTGGSTSLWTITGGSASCLTAGGPASITASATQSGGSSATPSVSGIGGGGGRPGSTSSAGQAGNGGSGSKSSNIGAIVGGVVGGVAGLVILALLAFCLLRRRKRQAKNTRQQGMYITPGGGGGAVKGSSGGGGVGGIFDRGRRNTQADIDLLGPGEAGRTSEEFLHQGGHSNDDSPGSYEPQPYLTGFQYANTTTTAPGPGSSGFAGTRTSHESQLISDTVGSRSRPHSYGISDFGNFASSESDGAIANPYYPSGMSSVSGPVTGASPQLPGSPSLPIASMYPSPNSPSAPLMESSNMGPAGTGARSNSTRKRRPAAPVGPDGRPATRFVLHQDAGEIEDPGPEQAVEGDVV</sequence>
<reference evidence="1" key="1">
    <citation type="submission" date="2023-04" db="EMBL/GenBank/DDBJ databases">
        <title>Draft Genome sequencing of Naganishia species isolated from polar environments using Oxford Nanopore Technology.</title>
        <authorList>
            <person name="Leo P."/>
            <person name="Venkateswaran K."/>
        </authorList>
    </citation>
    <scope>NUCLEOTIDE SEQUENCE</scope>
    <source>
        <strain evidence="1">MNA-CCFEE 5425</strain>
    </source>
</reference>
<keyword evidence="2" id="KW-1185">Reference proteome</keyword>